<name>A0A0F8ZV22_9ZZZZ</name>
<evidence type="ECO:0000313" key="2">
    <source>
        <dbReference type="EMBL" id="KKK89800.1"/>
    </source>
</evidence>
<gene>
    <name evidence="2" type="ORF">LCGC14_2729480</name>
</gene>
<comment type="caution">
    <text evidence="2">The sequence shown here is derived from an EMBL/GenBank/DDBJ whole genome shotgun (WGS) entry which is preliminary data.</text>
</comment>
<dbReference type="EMBL" id="LAZR01049374">
    <property type="protein sequence ID" value="KKK89800.1"/>
    <property type="molecule type" value="Genomic_DNA"/>
</dbReference>
<feature type="compositionally biased region" description="Basic and acidic residues" evidence="1">
    <location>
        <begin position="11"/>
        <end position="29"/>
    </location>
</feature>
<feature type="region of interest" description="Disordered" evidence="1">
    <location>
        <begin position="1"/>
        <end position="32"/>
    </location>
</feature>
<dbReference type="AlphaFoldDB" id="A0A0F8ZV22"/>
<sequence>MLHQGQPEQEMVDRPDVLPEGTTMERRADGSVWQITKAIPAHDDDGKEKPGPDFLSFRVDSVKDVDLVAKGGEPWYFKFIGESVPGRKAQGVDPAVAQLIADMTARLDKAEARADAAERAVALGPQVEDGVVEVTAPTPVALPVAAKKAKKKTGDRGRVPRSKK</sequence>
<accession>A0A0F8ZV22</accession>
<reference evidence="2" key="1">
    <citation type="journal article" date="2015" name="Nature">
        <title>Complex archaea that bridge the gap between prokaryotes and eukaryotes.</title>
        <authorList>
            <person name="Spang A."/>
            <person name="Saw J.H."/>
            <person name="Jorgensen S.L."/>
            <person name="Zaremba-Niedzwiedzka K."/>
            <person name="Martijn J."/>
            <person name="Lind A.E."/>
            <person name="van Eijk R."/>
            <person name="Schleper C."/>
            <person name="Guy L."/>
            <person name="Ettema T.J."/>
        </authorList>
    </citation>
    <scope>NUCLEOTIDE SEQUENCE</scope>
</reference>
<organism evidence="2">
    <name type="scientific">marine sediment metagenome</name>
    <dbReference type="NCBI Taxonomy" id="412755"/>
    <lineage>
        <taxon>unclassified sequences</taxon>
        <taxon>metagenomes</taxon>
        <taxon>ecological metagenomes</taxon>
    </lineage>
</organism>
<protein>
    <submittedName>
        <fullName evidence="2">Uncharacterized protein</fullName>
    </submittedName>
</protein>
<feature type="region of interest" description="Disordered" evidence="1">
    <location>
        <begin position="145"/>
        <end position="164"/>
    </location>
</feature>
<evidence type="ECO:0000256" key="1">
    <source>
        <dbReference type="SAM" id="MobiDB-lite"/>
    </source>
</evidence>
<proteinExistence type="predicted"/>